<dbReference type="Proteomes" id="UP000229011">
    <property type="component" value="Unassembled WGS sequence"/>
</dbReference>
<comment type="caution">
    <text evidence="3">The sequence shown here is derived from an EMBL/GenBank/DDBJ whole genome shotgun (WGS) entry which is preliminary data.</text>
</comment>
<gene>
    <name evidence="3" type="ORF">CTM71_01220</name>
</gene>
<evidence type="ECO:0000256" key="2">
    <source>
        <dbReference type="SAM" id="MobiDB-lite"/>
    </source>
</evidence>
<feature type="region of interest" description="Disordered" evidence="2">
    <location>
        <begin position="155"/>
        <end position="180"/>
    </location>
</feature>
<keyword evidence="1" id="KW-0175">Coiled coil</keyword>
<sequence length="198" mass="21873">MEKEQLIALGLTSEQADKVLGAHKTYMESFVPKGRFNEELEAKKNLETQLAERDKQLKELEKSAGDNKELKAQIEKLQNDNKTAAEKYAKDLFDLQLNNAVDVAITGVKGKNSKAIKALLDLEKADLKDGKVVGLEEQLSNLKKSDPYLFEIEKQPANPNGFKPGDGNNKTPGGDGPKTYSEMIAMLEANPNLDINNL</sequence>
<dbReference type="EMBL" id="PEQY01000001">
    <property type="protein sequence ID" value="PIM79163.1"/>
    <property type="molecule type" value="Genomic_DNA"/>
</dbReference>
<accession>A0A2G9EE21</accession>
<dbReference type="InterPro" id="IPR009636">
    <property type="entry name" value="SCAF"/>
</dbReference>
<evidence type="ECO:0008006" key="5">
    <source>
        <dbReference type="Google" id="ProtNLM"/>
    </source>
</evidence>
<feature type="coiled-coil region" evidence="1">
    <location>
        <begin position="43"/>
        <end position="87"/>
    </location>
</feature>
<name>A0A2G9EE21_9FUSO</name>
<evidence type="ECO:0000313" key="3">
    <source>
        <dbReference type="EMBL" id="PIM79163.1"/>
    </source>
</evidence>
<evidence type="ECO:0000256" key="1">
    <source>
        <dbReference type="SAM" id="Coils"/>
    </source>
</evidence>
<organism evidence="3 4">
    <name type="scientific">Fusobacterium pseudoperiodonticum</name>
    <dbReference type="NCBI Taxonomy" id="2663009"/>
    <lineage>
        <taxon>Bacteria</taxon>
        <taxon>Fusobacteriati</taxon>
        <taxon>Fusobacteriota</taxon>
        <taxon>Fusobacteriia</taxon>
        <taxon>Fusobacteriales</taxon>
        <taxon>Fusobacteriaceae</taxon>
        <taxon>Fusobacterium</taxon>
    </lineage>
</organism>
<proteinExistence type="predicted"/>
<dbReference type="AlphaFoldDB" id="A0A2G9EE21"/>
<protein>
    <recommendedName>
        <fullName evidence="5">Phage minor structural protein GP20</fullName>
    </recommendedName>
</protein>
<dbReference type="GeneID" id="93327091"/>
<dbReference type="RefSeq" id="WP_099957932.1">
    <property type="nucleotide sequence ID" value="NZ_PEQY01000001.1"/>
</dbReference>
<evidence type="ECO:0000313" key="4">
    <source>
        <dbReference type="Proteomes" id="UP000229011"/>
    </source>
</evidence>
<reference evidence="3 4" key="1">
    <citation type="submission" date="2017-11" db="EMBL/GenBank/DDBJ databases">
        <title>Genome sequencing of Fusobacterium periodonticum KCOM 1259.</title>
        <authorList>
            <person name="Kook J.-K."/>
            <person name="Park S.-N."/>
            <person name="Lim Y.K."/>
        </authorList>
    </citation>
    <scope>NUCLEOTIDE SEQUENCE [LARGE SCALE GENOMIC DNA]</scope>
    <source>
        <strain evidence="3 4">KCOM 1259</strain>
    </source>
</reference>
<dbReference type="Pfam" id="PF06810">
    <property type="entry name" value="Phage_scaffold"/>
    <property type="match status" value="1"/>
</dbReference>